<accession>A0AAN5I901</accession>
<dbReference type="SUPFAM" id="SSF56436">
    <property type="entry name" value="C-type lectin-like"/>
    <property type="match status" value="1"/>
</dbReference>
<feature type="chain" id="PRO_5042888772" description="C-type lectin" evidence="1">
    <location>
        <begin position="23"/>
        <end position="706"/>
    </location>
</feature>
<protein>
    <recommendedName>
        <fullName evidence="6">C-type lectin</fullName>
    </recommendedName>
</protein>
<evidence type="ECO:0000313" key="4">
    <source>
        <dbReference type="EMBL" id="GMR57102.1"/>
    </source>
</evidence>
<feature type="domain" description="C-type lectin" evidence="2">
    <location>
        <begin position="568"/>
        <end position="692"/>
    </location>
</feature>
<dbReference type="InterPro" id="IPR001304">
    <property type="entry name" value="C-type_lectin-like"/>
</dbReference>
<dbReference type="PANTHER" id="PTHR31024">
    <property type="entry name" value="C-TYPE LECTIN"/>
    <property type="match status" value="1"/>
</dbReference>
<dbReference type="SMART" id="SM00034">
    <property type="entry name" value="CLECT"/>
    <property type="match status" value="1"/>
</dbReference>
<evidence type="ECO:0000259" key="3">
    <source>
        <dbReference type="PROSITE" id="PS50234"/>
    </source>
</evidence>
<dbReference type="PROSITE" id="PS50234">
    <property type="entry name" value="VWFA"/>
    <property type="match status" value="1"/>
</dbReference>
<evidence type="ECO:0008006" key="6">
    <source>
        <dbReference type="Google" id="ProtNLM"/>
    </source>
</evidence>
<keyword evidence="1" id="KW-0732">Signal</keyword>
<dbReference type="Pfam" id="PF00059">
    <property type="entry name" value="Lectin_C"/>
    <property type="match status" value="1"/>
</dbReference>
<dbReference type="EMBL" id="BTRK01000006">
    <property type="protein sequence ID" value="GMR57102.1"/>
    <property type="molecule type" value="Genomic_DNA"/>
</dbReference>
<sequence>LAMRLFVYSIPLLFLLSGGVGAFVYSCIETKYKLINSDFEQFTQFLCLVPQQGLSNVEALKKIYARADDFSISFADLLNVTCVERPGKGAWRITGEHTTDCLGYEEYSLILTSSREEIRSFPATLQTGNVETGSPIVYVCPQTGMQFNKGMCAGDGNITVYTGAGNGEAEHRYKMKSWRCDDFPEWIISLDNVITVVPDSGVTYKFIYKLNDVYSNIKVSPSDRVTVLSSGRSDNLQNRWRQYVNGISTWPNKELSLSVRYEGTFDSRFDGNFYINGDGSGGWTYHFNNKSAPATYTEYSAQTIDMTYATNAKSPQDIWESEDNFVVKLTFGEPAPPATWAPISSTDTYCGCDLDKTTGLPEGWNPTEIWIDVVVILDTSEAMGQQSLNKATEHIDAFIGSLTTNWNSEFYTRVGVIAMSDKAEVLYNLTMTKADKVSGKVQIKKGLASINVLDALASTWNMLSDNMRLDKPTRRVIYYMTDSEATGDLSVVDNLKTNENLIVIVNDFLPSNSGERPGLKKLASPGYYSSNIQDNYMASIQFFCKANCFCTPDKVAYANPNSDPATQASGGCLRAQPNGESFASARSSCDYFYAGQIASIHDASKADFVQKLLYKGTGVLRPNSDYYWIGYSKLDDGQWRWEDKSTDPYVNWGKDEPSAAAVAKCAYGDATSSPDLFWGAGNCNIAFPYVCEYVPCSVGYKCPGHN</sequence>
<dbReference type="SMART" id="SM00327">
    <property type="entry name" value="VWA"/>
    <property type="match status" value="1"/>
</dbReference>
<dbReference type="Gene3D" id="3.40.50.410">
    <property type="entry name" value="von Willebrand factor, type A domain"/>
    <property type="match status" value="1"/>
</dbReference>
<feature type="domain" description="VWFA" evidence="3">
    <location>
        <begin position="372"/>
        <end position="524"/>
    </location>
</feature>
<dbReference type="InterPro" id="IPR002035">
    <property type="entry name" value="VWF_A"/>
</dbReference>
<evidence type="ECO:0000259" key="2">
    <source>
        <dbReference type="PROSITE" id="PS50041"/>
    </source>
</evidence>
<dbReference type="SUPFAM" id="SSF53300">
    <property type="entry name" value="vWA-like"/>
    <property type="match status" value="1"/>
</dbReference>
<reference evidence="5" key="1">
    <citation type="submission" date="2022-10" db="EMBL/GenBank/DDBJ databases">
        <title>Genome assembly of Pristionchus species.</title>
        <authorList>
            <person name="Yoshida K."/>
            <person name="Sommer R.J."/>
        </authorList>
    </citation>
    <scope>NUCLEOTIDE SEQUENCE [LARGE SCALE GENOMIC DNA]</scope>
    <source>
        <strain evidence="5">RS5460</strain>
    </source>
</reference>
<proteinExistence type="predicted"/>
<dbReference type="PROSITE" id="PS50041">
    <property type="entry name" value="C_TYPE_LECTIN_2"/>
    <property type="match status" value="1"/>
</dbReference>
<dbReference type="PANTHER" id="PTHR31024:SF3">
    <property type="entry name" value="C-TYPE LECTIN-RELATED"/>
    <property type="match status" value="1"/>
</dbReference>
<dbReference type="InterPro" id="IPR036465">
    <property type="entry name" value="vWFA_dom_sf"/>
</dbReference>
<dbReference type="Proteomes" id="UP001328107">
    <property type="component" value="Unassembled WGS sequence"/>
</dbReference>
<feature type="signal peptide" evidence="1">
    <location>
        <begin position="1"/>
        <end position="22"/>
    </location>
</feature>
<dbReference type="Pfam" id="PF00092">
    <property type="entry name" value="VWA"/>
    <property type="match status" value="1"/>
</dbReference>
<dbReference type="AlphaFoldDB" id="A0AAN5I901"/>
<feature type="non-terminal residue" evidence="4">
    <location>
        <position position="1"/>
    </location>
</feature>
<evidence type="ECO:0000313" key="5">
    <source>
        <dbReference type="Proteomes" id="UP001328107"/>
    </source>
</evidence>
<gene>
    <name evidence="4" type="ORF">PMAYCL1PPCAC_27297</name>
</gene>
<comment type="caution">
    <text evidence="4">The sequence shown here is derived from an EMBL/GenBank/DDBJ whole genome shotgun (WGS) entry which is preliminary data.</text>
</comment>
<dbReference type="CDD" id="cd00037">
    <property type="entry name" value="CLECT"/>
    <property type="match status" value="1"/>
</dbReference>
<dbReference type="InterPro" id="IPR016186">
    <property type="entry name" value="C-type_lectin-like/link_sf"/>
</dbReference>
<dbReference type="Gene3D" id="3.10.100.10">
    <property type="entry name" value="Mannose-Binding Protein A, subunit A"/>
    <property type="match status" value="1"/>
</dbReference>
<name>A0AAN5I901_9BILA</name>
<dbReference type="InterPro" id="IPR016187">
    <property type="entry name" value="CTDL_fold"/>
</dbReference>
<organism evidence="4 5">
    <name type="scientific">Pristionchus mayeri</name>
    <dbReference type="NCBI Taxonomy" id="1317129"/>
    <lineage>
        <taxon>Eukaryota</taxon>
        <taxon>Metazoa</taxon>
        <taxon>Ecdysozoa</taxon>
        <taxon>Nematoda</taxon>
        <taxon>Chromadorea</taxon>
        <taxon>Rhabditida</taxon>
        <taxon>Rhabditina</taxon>
        <taxon>Diplogasteromorpha</taxon>
        <taxon>Diplogasteroidea</taxon>
        <taxon>Neodiplogasteridae</taxon>
        <taxon>Pristionchus</taxon>
    </lineage>
</organism>
<dbReference type="CDD" id="cd00198">
    <property type="entry name" value="vWFA"/>
    <property type="match status" value="1"/>
</dbReference>
<keyword evidence="5" id="KW-1185">Reference proteome</keyword>
<evidence type="ECO:0000256" key="1">
    <source>
        <dbReference type="SAM" id="SignalP"/>
    </source>
</evidence>